<dbReference type="GO" id="GO:0005543">
    <property type="term" value="F:phospholipid binding"/>
    <property type="evidence" value="ECO:0007669"/>
    <property type="project" value="TreeGrafter"/>
</dbReference>
<dbReference type="PANTHER" id="PTHR18976:SF11">
    <property type="entry name" value="APOLIPOPROTEIN A-I"/>
    <property type="match status" value="1"/>
</dbReference>
<dbReference type="AlphaFoldDB" id="A0A556UY62"/>
<dbReference type="SUPFAM" id="SSF58113">
    <property type="entry name" value="Apolipoprotein A-I"/>
    <property type="match status" value="1"/>
</dbReference>
<dbReference type="GO" id="GO:0120020">
    <property type="term" value="F:cholesterol transfer activity"/>
    <property type="evidence" value="ECO:0007669"/>
    <property type="project" value="TreeGrafter"/>
</dbReference>
<evidence type="ECO:0000256" key="4">
    <source>
        <dbReference type="ARBA" id="ARBA00023055"/>
    </source>
</evidence>
<protein>
    <submittedName>
        <fullName evidence="6">Apolipoprotein A-I-2</fullName>
    </submittedName>
</protein>
<dbReference type="GO" id="GO:0033344">
    <property type="term" value="P:cholesterol efflux"/>
    <property type="evidence" value="ECO:0007669"/>
    <property type="project" value="TreeGrafter"/>
</dbReference>
<evidence type="ECO:0000256" key="1">
    <source>
        <dbReference type="ARBA" id="ARBA00022448"/>
    </source>
</evidence>
<keyword evidence="7" id="KW-1185">Reference proteome</keyword>
<proteinExistence type="predicted"/>
<keyword evidence="5" id="KW-0732">Signal</keyword>
<keyword evidence="2" id="KW-0677">Repeat</keyword>
<keyword evidence="6" id="KW-0449">Lipoprotein</keyword>
<dbReference type="PROSITE" id="PS51257">
    <property type="entry name" value="PROKAR_LIPOPROTEIN"/>
    <property type="match status" value="1"/>
</dbReference>
<dbReference type="GO" id="GO:0034362">
    <property type="term" value="C:low-density lipoprotein particle"/>
    <property type="evidence" value="ECO:0007669"/>
    <property type="project" value="TreeGrafter"/>
</dbReference>
<dbReference type="GO" id="GO:0042627">
    <property type="term" value="C:chylomicron"/>
    <property type="evidence" value="ECO:0007669"/>
    <property type="project" value="TreeGrafter"/>
</dbReference>
<gene>
    <name evidence="6" type="ORF">Baya_10841</name>
</gene>
<keyword evidence="1" id="KW-0813">Transport</keyword>
<feature type="signal peptide" evidence="5">
    <location>
        <begin position="1"/>
        <end position="18"/>
    </location>
</feature>
<dbReference type="EMBL" id="VCAZ01000076">
    <property type="protein sequence ID" value="TSP46827.1"/>
    <property type="molecule type" value="Genomic_DNA"/>
</dbReference>
<sequence length="260" mass="30121">MKFVALALAFFLAAGCQAEVQQADIPSHYEHIRAIVVTSLNQIKEAVHRAIDHLDDAEFKDYKARLNKALEIIENFITYTAESLAPIRGGIGPQLVEFVFDSHKKLSHDLQELRKELDPKYQELQVVVKKHLEEYRSLTEPALKEYTSKNQQVVDEFKAKFEPVFKQLQEKLKVNVEETKSKLTPIVEIIRNKLTTVIEELRTIYGPHVQEYKEQIEAVQADLRHKYETGKLQDNLKKLADELRPKVTDIFETVAKYFKS</sequence>
<evidence type="ECO:0000256" key="5">
    <source>
        <dbReference type="SAM" id="SignalP"/>
    </source>
</evidence>
<dbReference type="GO" id="GO:0060228">
    <property type="term" value="F:phosphatidylcholine-sterol O-acyltransferase activator activity"/>
    <property type="evidence" value="ECO:0007669"/>
    <property type="project" value="TreeGrafter"/>
</dbReference>
<dbReference type="Proteomes" id="UP000319801">
    <property type="component" value="Unassembled WGS sequence"/>
</dbReference>
<dbReference type="InterPro" id="IPR050163">
    <property type="entry name" value="Apolipoprotein_A1/A4/E"/>
</dbReference>
<feature type="chain" id="PRO_5022151725" evidence="5">
    <location>
        <begin position="19"/>
        <end position="260"/>
    </location>
</feature>
<dbReference type="PANTHER" id="PTHR18976">
    <property type="entry name" value="APOLIPOPROTEIN"/>
    <property type="match status" value="1"/>
</dbReference>
<dbReference type="GO" id="GO:0034364">
    <property type="term" value="C:high-density lipoprotein particle"/>
    <property type="evidence" value="ECO:0007669"/>
    <property type="project" value="UniProtKB-KW"/>
</dbReference>
<dbReference type="Gene3D" id="1.20.120.20">
    <property type="entry name" value="Apolipoprotein"/>
    <property type="match status" value="2"/>
</dbReference>
<evidence type="ECO:0000313" key="6">
    <source>
        <dbReference type="EMBL" id="TSP46827.1"/>
    </source>
</evidence>
<dbReference type="GO" id="GO:0033700">
    <property type="term" value="P:phospholipid efflux"/>
    <property type="evidence" value="ECO:0007669"/>
    <property type="project" value="TreeGrafter"/>
</dbReference>
<organism evidence="6 7">
    <name type="scientific">Bagarius yarrelli</name>
    <name type="common">Goonch</name>
    <name type="synonym">Bagrus yarrelli</name>
    <dbReference type="NCBI Taxonomy" id="175774"/>
    <lineage>
        <taxon>Eukaryota</taxon>
        <taxon>Metazoa</taxon>
        <taxon>Chordata</taxon>
        <taxon>Craniata</taxon>
        <taxon>Vertebrata</taxon>
        <taxon>Euteleostomi</taxon>
        <taxon>Actinopterygii</taxon>
        <taxon>Neopterygii</taxon>
        <taxon>Teleostei</taxon>
        <taxon>Ostariophysi</taxon>
        <taxon>Siluriformes</taxon>
        <taxon>Sisoridae</taxon>
        <taxon>Sisorinae</taxon>
        <taxon>Bagarius</taxon>
    </lineage>
</organism>
<dbReference type="GO" id="GO:0008203">
    <property type="term" value="P:cholesterol metabolic process"/>
    <property type="evidence" value="ECO:0007669"/>
    <property type="project" value="TreeGrafter"/>
</dbReference>
<dbReference type="OrthoDB" id="8727817at2759"/>
<dbReference type="GO" id="GO:0055090">
    <property type="term" value="P:acylglycerol homeostasis"/>
    <property type="evidence" value="ECO:0007669"/>
    <property type="project" value="TreeGrafter"/>
</dbReference>
<reference evidence="6 7" key="1">
    <citation type="journal article" date="2019" name="Genome Biol. Evol.">
        <title>Whole-Genome Sequencing of the Giant Devil Catfish, Bagarius yarrelli.</title>
        <authorList>
            <person name="Jiang W."/>
            <person name="Lv Y."/>
            <person name="Cheng L."/>
            <person name="Yang K."/>
            <person name="Chao B."/>
            <person name="Wang X."/>
            <person name="Li Y."/>
            <person name="Pan X."/>
            <person name="You X."/>
            <person name="Zhang Y."/>
            <person name="Yang J."/>
            <person name="Li J."/>
            <person name="Zhang X."/>
            <person name="Liu S."/>
            <person name="Sun C."/>
            <person name="Yang J."/>
            <person name="Shi Q."/>
        </authorList>
    </citation>
    <scope>NUCLEOTIDE SEQUENCE [LARGE SCALE GENOMIC DNA]</scope>
    <source>
        <strain evidence="6">JWS20170419001</strain>
        <tissue evidence="6">Muscle</tissue>
    </source>
</reference>
<dbReference type="GO" id="GO:1903561">
    <property type="term" value="C:extracellular vesicle"/>
    <property type="evidence" value="ECO:0007669"/>
    <property type="project" value="TreeGrafter"/>
</dbReference>
<keyword evidence="4" id="KW-0445">Lipid transport</keyword>
<name>A0A556UY62_BAGYA</name>
<evidence type="ECO:0000256" key="2">
    <source>
        <dbReference type="ARBA" id="ARBA00022737"/>
    </source>
</evidence>
<comment type="caution">
    <text evidence="6">The sequence shown here is derived from an EMBL/GenBank/DDBJ whole genome shotgun (WGS) entry which is preliminary data.</text>
</comment>
<accession>A0A556UY62</accession>
<evidence type="ECO:0000313" key="7">
    <source>
        <dbReference type="Proteomes" id="UP000319801"/>
    </source>
</evidence>
<keyword evidence="3" id="KW-0345">HDL</keyword>
<dbReference type="GO" id="GO:0034361">
    <property type="term" value="C:very-low-density lipoprotein particle"/>
    <property type="evidence" value="ECO:0007669"/>
    <property type="project" value="TreeGrafter"/>
</dbReference>
<evidence type="ECO:0000256" key="3">
    <source>
        <dbReference type="ARBA" id="ARBA00022850"/>
    </source>
</evidence>